<reference evidence="3 4" key="1">
    <citation type="submission" date="2019-04" db="EMBL/GenBank/DDBJ databases">
        <title>Friends and foes A comparative genomics study of 23 Aspergillus species from section Flavi.</title>
        <authorList>
            <consortium name="DOE Joint Genome Institute"/>
            <person name="Kjaerbolling I."/>
            <person name="Vesth T."/>
            <person name="Frisvad J.C."/>
            <person name="Nybo J.L."/>
            <person name="Theobald S."/>
            <person name="Kildgaard S."/>
            <person name="Isbrandt T."/>
            <person name="Kuo A."/>
            <person name="Sato A."/>
            <person name="Lyhne E.K."/>
            <person name="Kogle M.E."/>
            <person name="Wiebenga A."/>
            <person name="Kun R.S."/>
            <person name="Lubbers R.J."/>
            <person name="Makela M.R."/>
            <person name="Barry K."/>
            <person name="Chovatia M."/>
            <person name="Clum A."/>
            <person name="Daum C."/>
            <person name="Haridas S."/>
            <person name="He G."/>
            <person name="LaButti K."/>
            <person name="Lipzen A."/>
            <person name="Mondo S."/>
            <person name="Riley R."/>
            <person name="Salamov A."/>
            <person name="Simmons B.A."/>
            <person name="Magnuson J.K."/>
            <person name="Henrissat B."/>
            <person name="Mortensen U.H."/>
            <person name="Larsen T.O."/>
            <person name="Devries R.P."/>
            <person name="Grigoriev I.V."/>
            <person name="Machida M."/>
            <person name="Baker S.E."/>
            <person name="Andersen M.R."/>
        </authorList>
    </citation>
    <scope>NUCLEOTIDE SEQUENCE [LARGE SCALE GENOMIC DNA]</scope>
    <source>
        <strain evidence="3 4">CBS 151.66</strain>
    </source>
</reference>
<evidence type="ECO:0000313" key="3">
    <source>
        <dbReference type="EMBL" id="KAB8068309.1"/>
    </source>
</evidence>
<feature type="transmembrane region" description="Helical" evidence="2">
    <location>
        <begin position="600"/>
        <end position="622"/>
    </location>
</feature>
<gene>
    <name evidence="3" type="ORF">BDV29DRAFT_184760</name>
</gene>
<protein>
    <submittedName>
        <fullName evidence="3">Uncharacterized protein</fullName>
    </submittedName>
</protein>
<sequence length="680" mass="74928">MDPLKVNRIAAEPLMPRGNGSSTSDPSISATDNHQGLKRSRNYPLHHYYTRTLILLLIPPLLTAYFLVIWLLYLRKGDDAVKYGASGEVWIYYSWFVIGVFGLGWSKHGLSGVEMAMLQSRFFGARNTMTLIMHSDSSWCGPEGWIEVLGQYLRGKRGHVDGLWYILSFLSLLPFVALPISGLCLELADGYVSSSAHPTVIGRTWADFNSRQTSQTILRGQPRWETGSSGQVPGIGLIYTPSYVQRDQINGLDALPNTMPANGSVPEIFLVPQATVPISGHAWGLRLGYNCSIVEDVSEFTILSQKFQSNITNKVYSTVYSPISLKAPSGTIYVYNSSAISGYSGNLYAYIEMGMSNITPGKYDGTEPASFDPAHISSEADILEFAIWQARKEADYNEDEKDGFNFNETVDYSIKGIGQPLIPGVNRTYERNSTFFRVANISDNTLERYITPEQLKIKYLAPPVGLRCTRISSLGSADLDARTSTFSNFTRTPPPPFSISEEEDSVPRFGYTARYILQGQYLNFWTSINSATPKTYSNSVYYGKFLQAGELQQSVMLAHAMDAIQLMYDGVTGFQSAYENANLTSSQQGKVLTLGVVPPLVPAVLFIVWAAGCVILGLGFGFGRRWSDTLDGYSLFRFGVNLADTIGDDAELPQKGDLSRCAALATLPDPLGSNFPAKAQ</sequence>
<feature type="compositionally biased region" description="Polar residues" evidence="1">
    <location>
        <begin position="19"/>
        <end position="34"/>
    </location>
</feature>
<dbReference type="EMBL" id="ML732401">
    <property type="protein sequence ID" value="KAB8068309.1"/>
    <property type="molecule type" value="Genomic_DNA"/>
</dbReference>
<dbReference type="Proteomes" id="UP000326565">
    <property type="component" value="Unassembled WGS sequence"/>
</dbReference>
<keyword evidence="4" id="KW-1185">Reference proteome</keyword>
<dbReference type="OrthoDB" id="5287717at2759"/>
<feature type="transmembrane region" description="Helical" evidence="2">
    <location>
        <begin position="163"/>
        <end position="183"/>
    </location>
</feature>
<feature type="transmembrane region" description="Helical" evidence="2">
    <location>
        <begin position="48"/>
        <end position="73"/>
    </location>
</feature>
<keyword evidence="2" id="KW-1133">Transmembrane helix</keyword>
<evidence type="ECO:0000313" key="4">
    <source>
        <dbReference type="Proteomes" id="UP000326565"/>
    </source>
</evidence>
<feature type="region of interest" description="Disordered" evidence="1">
    <location>
        <begin position="14"/>
        <end position="35"/>
    </location>
</feature>
<name>A0A5N5WJ36_9EURO</name>
<evidence type="ECO:0000256" key="2">
    <source>
        <dbReference type="SAM" id="Phobius"/>
    </source>
</evidence>
<evidence type="ECO:0000256" key="1">
    <source>
        <dbReference type="SAM" id="MobiDB-lite"/>
    </source>
</evidence>
<dbReference type="AlphaFoldDB" id="A0A5N5WJ36"/>
<keyword evidence="2" id="KW-0812">Transmembrane</keyword>
<organism evidence="3 4">
    <name type="scientific">Aspergillus leporis</name>
    <dbReference type="NCBI Taxonomy" id="41062"/>
    <lineage>
        <taxon>Eukaryota</taxon>
        <taxon>Fungi</taxon>
        <taxon>Dikarya</taxon>
        <taxon>Ascomycota</taxon>
        <taxon>Pezizomycotina</taxon>
        <taxon>Eurotiomycetes</taxon>
        <taxon>Eurotiomycetidae</taxon>
        <taxon>Eurotiales</taxon>
        <taxon>Aspergillaceae</taxon>
        <taxon>Aspergillus</taxon>
        <taxon>Aspergillus subgen. Circumdati</taxon>
    </lineage>
</organism>
<accession>A0A5N5WJ36</accession>
<feature type="transmembrane region" description="Helical" evidence="2">
    <location>
        <begin position="89"/>
        <end position="106"/>
    </location>
</feature>
<keyword evidence="2" id="KW-0472">Membrane</keyword>
<proteinExistence type="predicted"/>